<reference evidence="6" key="1">
    <citation type="journal article" date="2021" name="Genome Biol. Evol.">
        <title>A High-Quality Reference Genome for a Parasitic Bivalve with Doubly Uniparental Inheritance (Bivalvia: Unionida).</title>
        <authorList>
            <person name="Smith C.H."/>
        </authorList>
    </citation>
    <scope>NUCLEOTIDE SEQUENCE</scope>
    <source>
        <strain evidence="6">CHS0354</strain>
    </source>
</reference>
<keyword evidence="4 5" id="KW-0472">Membrane</keyword>
<evidence type="ECO:0000256" key="3">
    <source>
        <dbReference type="ARBA" id="ARBA00022989"/>
    </source>
</evidence>
<dbReference type="EMBL" id="JAEAOA010002297">
    <property type="protein sequence ID" value="KAK3575788.1"/>
    <property type="molecule type" value="Genomic_DNA"/>
</dbReference>
<dbReference type="SUPFAM" id="SSF48652">
    <property type="entry name" value="Tetraspanin"/>
    <property type="match status" value="1"/>
</dbReference>
<keyword evidence="3 5" id="KW-1133">Transmembrane helix</keyword>
<feature type="transmembrane region" description="Helical" evidence="5">
    <location>
        <begin position="207"/>
        <end position="230"/>
    </location>
</feature>
<evidence type="ECO:0000313" key="7">
    <source>
        <dbReference type="Proteomes" id="UP001195483"/>
    </source>
</evidence>
<evidence type="ECO:0008006" key="8">
    <source>
        <dbReference type="Google" id="ProtNLM"/>
    </source>
</evidence>
<dbReference type="CDD" id="cd03156">
    <property type="entry name" value="uroplakin_I_like_LEL"/>
    <property type="match status" value="1"/>
</dbReference>
<name>A0AAE0VDJ1_9BIVA</name>
<comment type="caution">
    <text evidence="6">The sequence shown here is derived from an EMBL/GenBank/DDBJ whole genome shotgun (WGS) entry which is preliminary data.</text>
</comment>
<reference evidence="6" key="2">
    <citation type="journal article" date="2021" name="Genome Biol. Evol.">
        <title>Developing a high-quality reference genome for a parasitic bivalve with doubly uniparental inheritance (Bivalvia: Unionida).</title>
        <authorList>
            <person name="Smith C.H."/>
        </authorList>
    </citation>
    <scope>NUCLEOTIDE SEQUENCE</scope>
    <source>
        <strain evidence="6">CHS0354</strain>
        <tissue evidence="6">Mantle</tissue>
    </source>
</reference>
<evidence type="ECO:0000313" key="6">
    <source>
        <dbReference type="EMBL" id="KAK3575788.1"/>
    </source>
</evidence>
<dbReference type="Pfam" id="PF00335">
    <property type="entry name" value="Tetraspanin"/>
    <property type="match status" value="1"/>
</dbReference>
<reference evidence="6" key="3">
    <citation type="submission" date="2023-05" db="EMBL/GenBank/DDBJ databases">
        <authorList>
            <person name="Smith C.H."/>
        </authorList>
    </citation>
    <scope>NUCLEOTIDE SEQUENCE</scope>
    <source>
        <strain evidence="6">CHS0354</strain>
        <tissue evidence="6">Mantle</tissue>
    </source>
</reference>
<evidence type="ECO:0000256" key="2">
    <source>
        <dbReference type="ARBA" id="ARBA00022692"/>
    </source>
</evidence>
<dbReference type="Proteomes" id="UP001195483">
    <property type="component" value="Unassembled WGS sequence"/>
</dbReference>
<evidence type="ECO:0000256" key="5">
    <source>
        <dbReference type="SAM" id="Phobius"/>
    </source>
</evidence>
<evidence type="ECO:0000256" key="4">
    <source>
        <dbReference type="ARBA" id="ARBA00023136"/>
    </source>
</evidence>
<protein>
    <recommendedName>
        <fullName evidence="8">Tetraspanin</fullName>
    </recommendedName>
</protein>
<keyword evidence="2 5" id="KW-0812">Transmembrane</keyword>
<proteinExistence type="predicted"/>
<accession>A0AAE0VDJ1</accession>
<feature type="transmembrane region" description="Helical" evidence="5">
    <location>
        <begin position="36"/>
        <end position="61"/>
    </location>
</feature>
<dbReference type="PANTHER" id="PTHR19282">
    <property type="entry name" value="TETRASPANIN"/>
    <property type="match status" value="1"/>
</dbReference>
<gene>
    <name evidence="6" type="ORF">CHS0354_039245</name>
</gene>
<keyword evidence="7" id="KW-1185">Reference proteome</keyword>
<dbReference type="GO" id="GO:0005886">
    <property type="term" value="C:plasma membrane"/>
    <property type="evidence" value="ECO:0007669"/>
    <property type="project" value="TreeGrafter"/>
</dbReference>
<dbReference type="Gene3D" id="1.10.1450.10">
    <property type="entry name" value="Tetraspanin"/>
    <property type="match status" value="1"/>
</dbReference>
<organism evidence="6 7">
    <name type="scientific">Potamilus streckersoni</name>
    <dbReference type="NCBI Taxonomy" id="2493646"/>
    <lineage>
        <taxon>Eukaryota</taxon>
        <taxon>Metazoa</taxon>
        <taxon>Spiralia</taxon>
        <taxon>Lophotrochozoa</taxon>
        <taxon>Mollusca</taxon>
        <taxon>Bivalvia</taxon>
        <taxon>Autobranchia</taxon>
        <taxon>Heteroconchia</taxon>
        <taxon>Palaeoheterodonta</taxon>
        <taxon>Unionida</taxon>
        <taxon>Unionoidea</taxon>
        <taxon>Unionidae</taxon>
        <taxon>Ambleminae</taxon>
        <taxon>Lampsilini</taxon>
        <taxon>Potamilus</taxon>
    </lineage>
</organism>
<feature type="transmembrane region" description="Helical" evidence="5">
    <location>
        <begin position="67"/>
        <end position="91"/>
    </location>
</feature>
<dbReference type="InterPro" id="IPR008952">
    <property type="entry name" value="Tetraspanin_EC2_sf"/>
</dbReference>
<evidence type="ECO:0000256" key="1">
    <source>
        <dbReference type="ARBA" id="ARBA00004141"/>
    </source>
</evidence>
<dbReference type="PANTHER" id="PTHR19282:SF477">
    <property type="entry name" value="TETRASPANIN"/>
    <property type="match status" value="1"/>
</dbReference>
<dbReference type="InterPro" id="IPR018499">
    <property type="entry name" value="Tetraspanin/Peripherin"/>
</dbReference>
<comment type="subcellular location">
    <subcellularLocation>
        <location evidence="1">Membrane</location>
        <topology evidence="1">Multi-pass membrane protein</topology>
    </subcellularLocation>
</comment>
<dbReference type="AlphaFoldDB" id="A0AAE0VDJ1"/>
<dbReference type="PRINTS" id="PR00259">
    <property type="entry name" value="TMFOUR"/>
</dbReference>
<sequence length="380" mass="42914">MADNYLSYSSFQKALQSAKVSVHTPSSLNIGETLDVVCIVFIVIGVLFLVLGILGIIGAIFRLKALLITYAVVLLVLVVLELICVILVVTLRGKMEGWIKDALKDSMRNNYTGITGSDVDTLRWNFIMHSFQCCGVDNYTDFRTLPSAKWDTKVKIGFLVYGKQIPYACCKVKNDASCVLRPNNTAAFIERGCYHVMKNWVTNNTGAIVAVGVIILVTEIVLLVLAFMIFCTLRKKAYEKDGEMDLVVPCRLPQAHLVSRNQDLFNPSGVFMNPVYDGPTFHDNSIEIYPPRQSRELFNHYNEPKDAYDNGFHEQDSYTDSLNQNESFLKEPPWMSFATRLSSDNPYAKPMKRELRTEYSEQNAVYRTSGYFGSPPSEYC</sequence>